<organism evidence="2 3">
    <name type="scientific">Roseivirga seohaensis subsp. aquiponti</name>
    <dbReference type="NCBI Taxonomy" id="1566026"/>
    <lineage>
        <taxon>Bacteria</taxon>
        <taxon>Pseudomonadati</taxon>
        <taxon>Bacteroidota</taxon>
        <taxon>Cytophagia</taxon>
        <taxon>Cytophagales</taxon>
        <taxon>Roseivirgaceae</taxon>
        <taxon>Roseivirga</taxon>
    </lineage>
</organism>
<reference evidence="3" key="1">
    <citation type="submission" date="2014-11" db="EMBL/GenBank/DDBJ databases">
        <title>Genome sequencing of Roseivirga sp. D-25.</title>
        <authorList>
            <person name="Selvaratnam C."/>
            <person name="Thevarajoo S."/>
            <person name="Goh K.M."/>
            <person name="Eee R."/>
            <person name="Chan K.-G."/>
            <person name="Chong C.S."/>
        </authorList>
    </citation>
    <scope>NUCLEOTIDE SEQUENCE [LARGE SCALE GENOMIC DNA]</scope>
    <source>
        <strain evidence="3">D-25</strain>
    </source>
</reference>
<feature type="chain" id="PRO_5005580338" description="Lipocalin-like domain-containing protein" evidence="1">
    <location>
        <begin position="19"/>
        <end position="240"/>
    </location>
</feature>
<dbReference type="OrthoDB" id="982874at2"/>
<proteinExistence type="predicted"/>
<sequence>MRVLLLSILIVFSTSLSAQSLNGNWLLAYIKASPPEMVMGEDGAVLEYNEGGYDDEQSFIEPGLMLLSVLPGNKAESFYADVKEEWKVIQDGKQVRFESLEDTLYGGFNTEGMLVLKSTIDESPTDYFFVAFSPEVAPFELTNSSWSTNGSSGFFQNKTFEFRPKGELFIWENGQHEKREFYTHTLGKYMAIEFSSEVLTAGFGIIYVEKSNGNMLTGISFLSLEEGALPVRSQVVFTKL</sequence>
<evidence type="ECO:0000256" key="1">
    <source>
        <dbReference type="SAM" id="SignalP"/>
    </source>
</evidence>
<dbReference type="AlphaFoldDB" id="A0A0L8AJI8"/>
<keyword evidence="3" id="KW-1185">Reference proteome</keyword>
<dbReference type="Proteomes" id="UP000036908">
    <property type="component" value="Unassembled WGS sequence"/>
</dbReference>
<name>A0A0L8AJI8_9BACT</name>
<evidence type="ECO:0000313" key="3">
    <source>
        <dbReference type="Proteomes" id="UP000036908"/>
    </source>
</evidence>
<dbReference type="RefSeq" id="WP_053224056.1">
    <property type="nucleotide sequence ID" value="NZ_JSVA01000013.1"/>
</dbReference>
<protein>
    <recommendedName>
        <fullName evidence="4">Lipocalin-like domain-containing protein</fullName>
    </recommendedName>
</protein>
<dbReference type="PATRIC" id="fig|1566026.4.peg.774"/>
<gene>
    <name evidence="2" type="ORF">OB69_12405</name>
</gene>
<evidence type="ECO:0008006" key="4">
    <source>
        <dbReference type="Google" id="ProtNLM"/>
    </source>
</evidence>
<dbReference type="EMBL" id="JSVA01000013">
    <property type="protein sequence ID" value="KOF02407.1"/>
    <property type="molecule type" value="Genomic_DNA"/>
</dbReference>
<keyword evidence="1" id="KW-0732">Signal</keyword>
<feature type="signal peptide" evidence="1">
    <location>
        <begin position="1"/>
        <end position="18"/>
    </location>
</feature>
<accession>A0A0L8AJI8</accession>
<comment type="caution">
    <text evidence="2">The sequence shown here is derived from an EMBL/GenBank/DDBJ whole genome shotgun (WGS) entry which is preliminary data.</text>
</comment>
<evidence type="ECO:0000313" key="2">
    <source>
        <dbReference type="EMBL" id="KOF02407.1"/>
    </source>
</evidence>